<proteinExistence type="inferred from homology"/>
<dbReference type="PROSITE" id="PS50931">
    <property type="entry name" value="HTH_LYSR"/>
    <property type="match status" value="1"/>
</dbReference>
<dbReference type="OrthoDB" id="9786526at2"/>
<dbReference type="GO" id="GO:0043565">
    <property type="term" value="F:sequence-specific DNA binding"/>
    <property type="evidence" value="ECO:0007669"/>
    <property type="project" value="TreeGrafter"/>
</dbReference>
<dbReference type="InterPro" id="IPR000847">
    <property type="entry name" value="LysR_HTH_N"/>
</dbReference>
<keyword evidence="4" id="KW-0804">Transcription</keyword>
<dbReference type="Pfam" id="PF00126">
    <property type="entry name" value="HTH_1"/>
    <property type="match status" value="1"/>
</dbReference>
<dbReference type="PATRIC" id="fig|320778.3.peg.345"/>
<evidence type="ECO:0000256" key="1">
    <source>
        <dbReference type="ARBA" id="ARBA00009437"/>
    </source>
</evidence>
<dbReference type="PANTHER" id="PTHR30537">
    <property type="entry name" value="HTH-TYPE TRANSCRIPTIONAL REGULATOR"/>
    <property type="match status" value="1"/>
</dbReference>
<evidence type="ECO:0000313" key="6">
    <source>
        <dbReference type="EMBL" id="KLV11477.1"/>
    </source>
</evidence>
<comment type="caution">
    <text evidence="6">The sequence shown here is derived from an EMBL/GenBank/DDBJ whole genome shotgun (WGS) entry which is preliminary data.</text>
</comment>
<accession>A0A0J1KAY0</accession>
<dbReference type="PANTHER" id="PTHR30537:SF5">
    <property type="entry name" value="HTH-TYPE TRANSCRIPTIONAL ACTIVATOR TTDR-RELATED"/>
    <property type="match status" value="1"/>
</dbReference>
<evidence type="ECO:0000256" key="2">
    <source>
        <dbReference type="ARBA" id="ARBA00023015"/>
    </source>
</evidence>
<dbReference type="GO" id="GO:0003700">
    <property type="term" value="F:DNA-binding transcription factor activity"/>
    <property type="evidence" value="ECO:0007669"/>
    <property type="project" value="InterPro"/>
</dbReference>
<keyword evidence="7" id="KW-1185">Reference proteome</keyword>
<evidence type="ECO:0000313" key="7">
    <source>
        <dbReference type="Proteomes" id="UP000035909"/>
    </source>
</evidence>
<dbReference type="Proteomes" id="UP000035909">
    <property type="component" value="Unassembled WGS sequence"/>
</dbReference>
<dbReference type="InterPro" id="IPR058163">
    <property type="entry name" value="LysR-type_TF_proteobact-type"/>
</dbReference>
<dbReference type="InterPro" id="IPR036388">
    <property type="entry name" value="WH-like_DNA-bd_sf"/>
</dbReference>
<feature type="domain" description="HTH lysR-type" evidence="5">
    <location>
        <begin position="1"/>
        <end position="59"/>
    </location>
</feature>
<dbReference type="AlphaFoldDB" id="A0A0J1KAY0"/>
<dbReference type="STRING" id="320778.ABT57_01625"/>
<reference evidence="6 7" key="1">
    <citation type="submission" date="2015-05" db="EMBL/GenBank/DDBJ databases">
        <title>Photobacterium galathea sp. nov.</title>
        <authorList>
            <person name="Machado H."/>
            <person name="Gram L."/>
        </authorList>
    </citation>
    <scope>NUCLEOTIDE SEQUENCE [LARGE SCALE GENOMIC DNA]</scope>
    <source>
        <strain evidence="6 7">DSM 22954</strain>
    </source>
</reference>
<dbReference type="RefSeq" id="WP_047883436.1">
    <property type="nucleotide sequence ID" value="NZ_CP071325.1"/>
</dbReference>
<evidence type="ECO:0000256" key="3">
    <source>
        <dbReference type="ARBA" id="ARBA00023125"/>
    </source>
</evidence>
<dbReference type="InterPro" id="IPR005119">
    <property type="entry name" value="LysR_subst-bd"/>
</dbReference>
<dbReference type="EMBL" id="LDOU01000002">
    <property type="protein sequence ID" value="KLV11477.1"/>
    <property type="molecule type" value="Genomic_DNA"/>
</dbReference>
<name>A0A0J1KAY0_9GAMM</name>
<dbReference type="Gene3D" id="1.10.10.10">
    <property type="entry name" value="Winged helix-like DNA-binding domain superfamily/Winged helix DNA-binding domain"/>
    <property type="match status" value="1"/>
</dbReference>
<keyword evidence="2" id="KW-0805">Transcription regulation</keyword>
<dbReference type="Gene3D" id="3.40.190.290">
    <property type="match status" value="1"/>
</dbReference>
<keyword evidence="3" id="KW-0238">DNA-binding</keyword>
<dbReference type="GO" id="GO:0006351">
    <property type="term" value="P:DNA-templated transcription"/>
    <property type="evidence" value="ECO:0007669"/>
    <property type="project" value="TreeGrafter"/>
</dbReference>
<evidence type="ECO:0000256" key="4">
    <source>
        <dbReference type="ARBA" id="ARBA00023163"/>
    </source>
</evidence>
<dbReference type="CDD" id="cd08422">
    <property type="entry name" value="PBP2_CrgA_like"/>
    <property type="match status" value="1"/>
</dbReference>
<evidence type="ECO:0000259" key="5">
    <source>
        <dbReference type="PROSITE" id="PS50931"/>
    </source>
</evidence>
<dbReference type="FunFam" id="1.10.10.10:FF:000001">
    <property type="entry name" value="LysR family transcriptional regulator"/>
    <property type="match status" value="1"/>
</dbReference>
<dbReference type="Pfam" id="PF03466">
    <property type="entry name" value="LysR_substrate"/>
    <property type="match status" value="1"/>
</dbReference>
<protein>
    <recommendedName>
        <fullName evidence="5">HTH lysR-type domain-containing protein</fullName>
    </recommendedName>
</protein>
<dbReference type="SUPFAM" id="SSF53850">
    <property type="entry name" value="Periplasmic binding protein-like II"/>
    <property type="match status" value="1"/>
</dbReference>
<dbReference type="InterPro" id="IPR036390">
    <property type="entry name" value="WH_DNA-bd_sf"/>
</dbReference>
<comment type="similarity">
    <text evidence="1">Belongs to the LysR transcriptional regulatory family.</text>
</comment>
<organism evidence="6 7">
    <name type="scientific">Photobacterium ganghwense</name>
    <dbReference type="NCBI Taxonomy" id="320778"/>
    <lineage>
        <taxon>Bacteria</taxon>
        <taxon>Pseudomonadati</taxon>
        <taxon>Pseudomonadota</taxon>
        <taxon>Gammaproteobacteria</taxon>
        <taxon>Vibrionales</taxon>
        <taxon>Vibrionaceae</taxon>
        <taxon>Photobacterium</taxon>
    </lineage>
</organism>
<sequence>MDKFKAIETFITVCDEGSFTKASEKLGVSVTMVSKYINFLEKEIRLKLINRNTRKQEITEAGAMYLSSCRAILRELAITEKHLESYATVPDGRIRICAPTNYGTYELCPLLHAFSSQHPNIRIELTLSDEISDIIEDKYDFYFRVGQLSDSGFIGMQVGEQQMRFCASPAYLEAHGTPTTLADLNDHNVLAFSPWFAGSSFKHRFDLTPLSLDASTFVSNNGNSLRICAKLGAGIILQPLPLLEDDIKRGELVVILEDIKLEPRPVFLIYQSRNLLPARMKLFIDFIKQSCSQRKGIYRC</sequence>
<dbReference type="SUPFAM" id="SSF46785">
    <property type="entry name" value="Winged helix' DNA-binding domain"/>
    <property type="match status" value="1"/>
</dbReference>
<gene>
    <name evidence="6" type="ORF">ABT57_01625</name>
</gene>